<organism evidence="19">
    <name type="scientific">uncultured Aureispira sp</name>
    <dbReference type="NCBI Taxonomy" id="1331704"/>
    <lineage>
        <taxon>Bacteria</taxon>
        <taxon>Pseudomonadati</taxon>
        <taxon>Bacteroidota</taxon>
        <taxon>Saprospiria</taxon>
        <taxon>Saprospirales</taxon>
        <taxon>Saprospiraceae</taxon>
        <taxon>Aureispira</taxon>
        <taxon>environmental samples</taxon>
    </lineage>
</organism>
<accession>A0A6S6S3E3</accession>
<feature type="binding site" evidence="16">
    <location>
        <begin position="36"/>
        <end position="43"/>
    </location>
    <ligand>
        <name>ATP</name>
        <dbReference type="ChEBI" id="CHEBI:30616"/>
    </ligand>
</feature>
<evidence type="ECO:0000256" key="7">
    <source>
        <dbReference type="ARBA" id="ARBA00022839"/>
    </source>
</evidence>
<dbReference type="PANTHER" id="PTHR11070:SF2">
    <property type="entry name" value="ATP-DEPENDENT DNA HELICASE SRS2"/>
    <property type="match status" value="1"/>
</dbReference>
<dbReference type="InterPro" id="IPR011604">
    <property type="entry name" value="PDDEXK-like_dom_sf"/>
</dbReference>
<comment type="catalytic activity">
    <reaction evidence="15">
        <text>ATP + H2O = ADP + phosphate + H(+)</text>
        <dbReference type="Rhea" id="RHEA:13065"/>
        <dbReference type="ChEBI" id="CHEBI:15377"/>
        <dbReference type="ChEBI" id="CHEBI:15378"/>
        <dbReference type="ChEBI" id="CHEBI:30616"/>
        <dbReference type="ChEBI" id="CHEBI:43474"/>
        <dbReference type="ChEBI" id="CHEBI:456216"/>
        <dbReference type="EC" id="5.6.2.4"/>
    </reaction>
</comment>
<protein>
    <recommendedName>
        <fullName evidence="13">DNA 3'-5' helicase</fullName>
        <ecNumber evidence="13">5.6.2.4</ecNumber>
    </recommendedName>
    <alternativeName>
        <fullName evidence="14">DNA 3'-5' helicase II</fullName>
    </alternativeName>
</protein>
<evidence type="ECO:0000256" key="8">
    <source>
        <dbReference type="ARBA" id="ARBA00022840"/>
    </source>
</evidence>
<keyword evidence="8 16" id="KW-0067">ATP-binding</keyword>
<dbReference type="EMBL" id="CACVAQ010000080">
    <property type="protein sequence ID" value="CAA6802831.1"/>
    <property type="molecule type" value="Genomic_DNA"/>
</dbReference>
<dbReference type="GO" id="GO:0005829">
    <property type="term" value="C:cytosol"/>
    <property type="evidence" value="ECO:0007669"/>
    <property type="project" value="TreeGrafter"/>
</dbReference>
<dbReference type="InterPro" id="IPR014016">
    <property type="entry name" value="UvrD-like_ATP-bd"/>
</dbReference>
<evidence type="ECO:0000256" key="12">
    <source>
        <dbReference type="ARBA" id="ARBA00034617"/>
    </source>
</evidence>
<dbReference type="CDD" id="cd17932">
    <property type="entry name" value="DEXQc_UvrD"/>
    <property type="match status" value="1"/>
</dbReference>
<dbReference type="InterPro" id="IPR027417">
    <property type="entry name" value="P-loop_NTPase"/>
</dbReference>
<dbReference type="Pfam" id="PF12705">
    <property type="entry name" value="PDDEXK_1"/>
    <property type="match status" value="1"/>
</dbReference>
<evidence type="ECO:0000259" key="17">
    <source>
        <dbReference type="PROSITE" id="PS51198"/>
    </source>
</evidence>
<dbReference type="GO" id="GO:0004527">
    <property type="term" value="F:exonuclease activity"/>
    <property type="evidence" value="ECO:0007669"/>
    <property type="project" value="UniProtKB-KW"/>
</dbReference>
<dbReference type="GO" id="GO:0000725">
    <property type="term" value="P:recombinational repair"/>
    <property type="evidence" value="ECO:0007669"/>
    <property type="project" value="TreeGrafter"/>
</dbReference>
<dbReference type="Gene3D" id="3.40.50.300">
    <property type="entry name" value="P-loop containing nucleotide triphosphate hydrolases"/>
    <property type="match status" value="2"/>
</dbReference>
<evidence type="ECO:0000256" key="15">
    <source>
        <dbReference type="ARBA" id="ARBA00048988"/>
    </source>
</evidence>
<proteinExistence type="inferred from homology"/>
<dbReference type="InterPro" id="IPR014017">
    <property type="entry name" value="DNA_helicase_UvrD-like_C"/>
</dbReference>
<feature type="domain" description="UvrD-like helicase ATP-binding" evidence="17">
    <location>
        <begin position="15"/>
        <end position="342"/>
    </location>
</feature>
<reference evidence="19" key="1">
    <citation type="submission" date="2020-01" db="EMBL/GenBank/DDBJ databases">
        <authorList>
            <person name="Meier V. D."/>
            <person name="Meier V D."/>
        </authorList>
    </citation>
    <scope>NUCLEOTIDE SEQUENCE</scope>
    <source>
        <strain evidence="19">HLG_WM_MAG_10</strain>
    </source>
</reference>
<dbReference type="EC" id="5.6.2.4" evidence="13"/>
<dbReference type="Gene3D" id="1.10.10.160">
    <property type="match status" value="1"/>
</dbReference>
<evidence type="ECO:0000256" key="6">
    <source>
        <dbReference type="ARBA" id="ARBA00022806"/>
    </source>
</evidence>
<dbReference type="PROSITE" id="PS51198">
    <property type="entry name" value="UVRD_HELICASE_ATP_BIND"/>
    <property type="match status" value="1"/>
</dbReference>
<evidence type="ECO:0000259" key="18">
    <source>
        <dbReference type="PROSITE" id="PS51217"/>
    </source>
</evidence>
<evidence type="ECO:0000256" key="11">
    <source>
        <dbReference type="ARBA" id="ARBA00023235"/>
    </source>
</evidence>
<evidence type="ECO:0000313" key="19">
    <source>
        <dbReference type="EMBL" id="CAA6802831.1"/>
    </source>
</evidence>
<comment type="catalytic activity">
    <reaction evidence="12">
        <text>Couples ATP hydrolysis with the unwinding of duplex DNA by translocating in the 3'-5' direction.</text>
        <dbReference type="EC" id="5.6.2.4"/>
    </reaction>
</comment>
<dbReference type="InterPro" id="IPR013986">
    <property type="entry name" value="DExx_box_DNA_helicase_dom_sf"/>
</dbReference>
<dbReference type="GO" id="GO:0043138">
    <property type="term" value="F:3'-5' DNA helicase activity"/>
    <property type="evidence" value="ECO:0007669"/>
    <property type="project" value="UniProtKB-EC"/>
</dbReference>
<gene>
    <name evidence="19" type="ORF">HELGO_WM12041</name>
</gene>
<name>A0A6S6S3E3_9BACT</name>
<dbReference type="AlphaFoldDB" id="A0A6S6S3E3"/>
<dbReference type="Gene3D" id="3.90.320.10">
    <property type="match status" value="1"/>
</dbReference>
<dbReference type="Pfam" id="PF13361">
    <property type="entry name" value="UvrD_C"/>
    <property type="match status" value="2"/>
</dbReference>
<evidence type="ECO:0000256" key="14">
    <source>
        <dbReference type="ARBA" id="ARBA00034923"/>
    </source>
</evidence>
<comment type="similarity">
    <text evidence="1">Belongs to the helicase family. UvrD subfamily.</text>
</comment>
<keyword evidence="2" id="KW-0540">Nuclease</keyword>
<keyword evidence="9" id="KW-0238">DNA-binding</keyword>
<dbReference type="PANTHER" id="PTHR11070">
    <property type="entry name" value="UVRD / RECB / PCRA DNA HELICASE FAMILY MEMBER"/>
    <property type="match status" value="1"/>
</dbReference>
<evidence type="ECO:0000256" key="1">
    <source>
        <dbReference type="ARBA" id="ARBA00009922"/>
    </source>
</evidence>
<evidence type="ECO:0000256" key="2">
    <source>
        <dbReference type="ARBA" id="ARBA00022722"/>
    </source>
</evidence>
<dbReference type="GO" id="GO:0005524">
    <property type="term" value="F:ATP binding"/>
    <property type="evidence" value="ECO:0007669"/>
    <property type="project" value="UniProtKB-UniRule"/>
</dbReference>
<evidence type="ECO:0000256" key="4">
    <source>
        <dbReference type="ARBA" id="ARBA00022763"/>
    </source>
</evidence>
<dbReference type="GO" id="GO:0003677">
    <property type="term" value="F:DNA binding"/>
    <property type="evidence" value="ECO:0007669"/>
    <property type="project" value="UniProtKB-KW"/>
</dbReference>
<evidence type="ECO:0000256" key="10">
    <source>
        <dbReference type="ARBA" id="ARBA00023204"/>
    </source>
</evidence>
<evidence type="ECO:0000256" key="3">
    <source>
        <dbReference type="ARBA" id="ARBA00022741"/>
    </source>
</evidence>
<keyword evidence="11" id="KW-0413">Isomerase</keyword>
<evidence type="ECO:0000256" key="16">
    <source>
        <dbReference type="PROSITE-ProRule" id="PRU00560"/>
    </source>
</evidence>
<keyword evidence="4" id="KW-0227">DNA damage</keyword>
<dbReference type="PROSITE" id="PS51217">
    <property type="entry name" value="UVRD_HELICASE_CTER"/>
    <property type="match status" value="1"/>
</dbReference>
<evidence type="ECO:0000256" key="5">
    <source>
        <dbReference type="ARBA" id="ARBA00022801"/>
    </source>
</evidence>
<keyword evidence="6 16" id="KW-0347">Helicase</keyword>
<keyword evidence="5 16" id="KW-0378">Hydrolase</keyword>
<feature type="domain" description="UvrD-like helicase C-terminal" evidence="18">
    <location>
        <begin position="343"/>
        <end position="651"/>
    </location>
</feature>
<dbReference type="InterPro" id="IPR038726">
    <property type="entry name" value="PDDEXK_AddAB-type"/>
</dbReference>
<dbReference type="Gene3D" id="1.10.486.10">
    <property type="entry name" value="PCRA, domain 4"/>
    <property type="match status" value="1"/>
</dbReference>
<dbReference type="InterPro" id="IPR000212">
    <property type="entry name" value="DNA_helicase_UvrD/REP"/>
</dbReference>
<dbReference type="Pfam" id="PF00580">
    <property type="entry name" value="UvrD-helicase"/>
    <property type="match status" value="1"/>
</dbReference>
<sequence length="1061" mass="122909">MAKDNYNKHFKAILSTLNPAQKQAVTETEGPVIAIAGPGTGKTHILTARIGQILLTTDTQPHNILCLTFTDAAVNAMRQRLLDFIGPDAHRVHIYTFHSFCNKVIQENLEIFGRHDLEPLSDLERIEIIRGIINELDVEHPLKMNQRDPYYYEQHLADLFKQMKAERWSSDFIQSKIAAYLEELPQRADMRYKRNAGQFKKGDLKEAQFNAILTKMHRLDQAVLLFKQYQTILDHRQRYDYEDMILWVLEAFEKEEFLLRTYQEQYLYLLVDEFQDTNGSQSAIVHQLVAYWGENPNLFIVGDDDQSIYEFQGARVKNMTDFYEQYQKNLLLIMLQENYRSSQNILDAARDLIERNEIRIINQIEGLELNKVLVGANPAVAAIQTPVEIIAYPNQLQEEIAIVQRIEQLKKEGVALKEIAIIYAKHKQADNLIQLLEKRHIAYQAKRRINILDMPIVHNLRKLMGYIANEYAKPDSNEDVFFEFLHYDFIGVSSRDAAILTAWMARRKKTLFSKGDFENVPMWRDCIRDGALLESIGLESVTQLTNFAAFLDESIHYYKDYSLPQLFELLINRSGLVAFIAQHEQKAWLVQVVGTLFEFVKQETAKDQKLSLGTFLVLLDQMEANRIGMGLFQLDQADDGVNLITAHSAKGLEFEYVFIINGLKDYWEPRNTAGKRFTFPDTITYSNETDAQEAARRLFYVAMTRAKKSLQISYYQYNTKHKIQTKAAFVDELLQAHNPSIRFSEQEAFLSDEWQLLQLEKAPEKPKINLLSAPMLDALLEGFRLSISAMNNYIHCPLSFYYEYILRVPSLSSVEAAYGTAVHNSLNRIFNLALKNENQLPAVDTLLEIFGFEMKNQRIFLTHRVYKERLELGNRHLRAYYKARKADWNQLLQKATVMTEKPLKNVEWNGVPMTGTIDKLLYLPHTSGRKVHVVDYKTGKLQDRRLSLPSNSNPYGGIYWRQLIFYKILIENSSLTSYPVLSAEIDYLTPNEKGVFPSKSIPFKVKEVNLVKKMIEQVYQNIMSHNFAEGCGEKYCKWCNFAQRNLAPNQFSNAEIELLDD</sequence>
<dbReference type="SUPFAM" id="SSF52540">
    <property type="entry name" value="P-loop containing nucleoside triphosphate hydrolases"/>
    <property type="match status" value="1"/>
</dbReference>
<keyword evidence="10" id="KW-0234">DNA repair</keyword>
<keyword evidence="3 16" id="KW-0547">Nucleotide-binding</keyword>
<keyword evidence="7" id="KW-0269">Exonuclease</keyword>
<evidence type="ECO:0000256" key="13">
    <source>
        <dbReference type="ARBA" id="ARBA00034808"/>
    </source>
</evidence>
<evidence type="ECO:0000256" key="9">
    <source>
        <dbReference type="ARBA" id="ARBA00023125"/>
    </source>
</evidence>